<evidence type="ECO:0000313" key="2">
    <source>
        <dbReference type="EMBL" id="MFC7184073.1"/>
    </source>
</evidence>
<sequence length="72" mass="7915">MLPSLPVRRQRPFAQGAVTLRRTAHRAGGPAEPGGGRGHPSGRIGRMDDDWTSLYHLTESPELPRAWLVFAV</sequence>
<evidence type="ECO:0000313" key="3">
    <source>
        <dbReference type="Proteomes" id="UP001596435"/>
    </source>
</evidence>
<proteinExistence type="predicted"/>
<reference evidence="3" key="1">
    <citation type="journal article" date="2019" name="Int. J. Syst. Evol. Microbiol.">
        <title>The Global Catalogue of Microorganisms (GCM) 10K type strain sequencing project: providing services to taxonomists for standard genome sequencing and annotation.</title>
        <authorList>
            <consortium name="The Broad Institute Genomics Platform"/>
            <consortium name="The Broad Institute Genome Sequencing Center for Infectious Disease"/>
            <person name="Wu L."/>
            <person name="Ma J."/>
        </authorList>
    </citation>
    <scope>NUCLEOTIDE SEQUENCE [LARGE SCALE GENOMIC DNA]</scope>
    <source>
        <strain evidence="3">CGMCC 1.12859</strain>
    </source>
</reference>
<dbReference type="Proteomes" id="UP001596435">
    <property type="component" value="Unassembled WGS sequence"/>
</dbReference>
<dbReference type="RefSeq" id="WP_345708861.1">
    <property type="nucleotide sequence ID" value="NZ_BAABKV010000001.1"/>
</dbReference>
<name>A0ABW2G9Q7_9ACTN</name>
<comment type="caution">
    <text evidence="2">The sequence shown here is derived from an EMBL/GenBank/DDBJ whole genome shotgun (WGS) entry which is preliminary data.</text>
</comment>
<feature type="region of interest" description="Disordered" evidence="1">
    <location>
        <begin position="21"/>
        <end position="45"/>
    </location>
</feature>
<protein>
    <submittedName>
        <fullName evidence="2">Uncharacterized protein</fullName>
    </submittedName>
</protein>
<gene>
    <name evidence="2" type="ORF">ACFQMG_31445</name>
</gene>
<organism evidence="2 3">
    <name type="scientific">Kitasatospora paranensis</name>
    <dbReference type="NCBI Taxonomy" id="258053"/>
    <lineage>
        <taxon>Bacteria</taxon>
        <taxon>Bacillati</taxon>
        <taxon>Actinomycetota</taxon>
        <taxon>Actinomycetes</taxon>
        <taxon>Kitasatosporales</taxon>
        <taxon>Streptomycetaceae</taxon>
        <taxon>Kitasatospora</taxon>
    </lineage>
</organism>
<keyword evidence="3" id="KW-1185">Reference proteome</keyword>
<accession>A0ABW2G9Q7</accession>
<dbReference type="EMBL" id="JBHTAJ010000088">
    <property type="protein sequence ID" value="MFC7184073.1"/>
    <property type="molecule type" value="Genomic_DNA"/>
</dbReference>
<evidence type="ECO:0000256" key="1">
    <source>
        <dbReference type="SAM" id="MobiDB-lite"/>
    </source>
</evidence>